<dbReference type="Gene3D" id="3.30.200.20">
    <property type="entry name" value="Phosphorylase Kinase, domain 1"/>
    <property type="match status" value="1"/>
</dbReference>
<dbReference type="KEGG" id="tfr:BR63_14480"/>
<dbReference type="InterPro" id="IPR047175">
    <property type="entry name" value="CotS-like"/>
</dbReference>
<dbReference type="Proteomes" id="UP000515847">
    <property type="component" value="Chromosome"/>
</dbReference>
<accession>A0A7G6E5N5</accession>
<dbReference type="Gene3D" id="3.90.1200.10">
    <property type="match status" value="1"/>
</dbReference>
<evidence type="ECO:0000313" key="1">
    <source>
        <dbReference type="EMBL" id="QNB47389.1"/>
    </source>
</evidence>
<dbReference type="InterPro" id="IPR011009">
    <property type="entry name" value="Kinase-like_dom_sf"/>
</dbReference>
<evidence type="ECO:0008006" key="3">
    <source>
        <dbReference type="Google" id="ProtNLM"/>
    </source>
</evidence>
<dbReference type="SUPFAM" id="SSF56112">
    <property type="entry name" value="Protein kinase-like (PK-like)"/>
    <property type="match status" value="1"/>
</dbReference>
<protein>
    <recommendedName>
        <fullName evidence="3">CotS family spore coat protein</fullName>
    </recommendedName>
</protein>
<proteinExistence type="predicted"/>
<organism evidence="1 2">
    <name type="scientific">Thermanaerosceptrum fracticalcis</name>
    <dbReference type="NCBI Taxonomy" id="1712410"/>
    <lineage>
        <taxon>Bacteria</taxon>
        <taxon>Bacillati</taxon>
        <taxon>Bacillota</taxon>
        <taxon>Clostridia</taxon>
        <taxon>Eubacteriales</taxon>
        <taxon>Peptococcaceae</taxon>
        <taxon>Thermanaerosceptrum</taxon>
    </lineage>
</organism>
<reference evidence="1 2" key="1">
    <citation type="journal article" date="2019" name="Front. Microbiol.">
        <title>Thermoanaerosceptrum fracticalcis gen. nov. sp. nov., a Novel Fumarate-Fermenting Microorganism From a Deep Fractured Carbonate Aquifer of the US Great Basin.</title>
        <authorList>
            <person name="Hamilton-Brehm S.D."/>
            <person name="Stewart L.E."/>
            <person name="Zavarin M."/>
            <person name="Caldwell M."/>
            <person name="Lawson P.A."/>
            <person name="Onstott T.C."/>
            <person name="Grzymski J."/>
            <person name="Neveux I."/>
            <person name="Lollar B.S."/>
            <person name="Russell C.E."/>
            <person name="Moser D.P."/>
        </authorList>
    </citation>
    <scope>NUCLEOTIDE SEQUENCE [LARGE SCALE GENOMIC DNA]</scope>
    <source>
        <strain evidence="1 2">DRI-13</strain>
    </source>
</reference>
<name>A0A7G6E5N5_THEFR</name>
<dbReference type="PANTHER" id="PTHR39179">
    <property type="entry name" value="SPORE COAT PROTEIN I"/>
    <property type="match status" value="1"/>
</dbReference>
<dbReference type="PANTHER" id="PTHR39179:SF3">
    <property type="entry name" value="COTS-RELATED PROTEIN"/>
    <property type="match status" value="1"/>
</dbReference>
<dbReference type="GO" id="GO:0042601">
    <property type="term" value="C:endospore-forming forespore"/>
    <property type="evidence" value="ECO:0007669"/>
    <property type="project" value="TreeGrafter"/>
</dbReference>
<dbReference type="EMBL" id="CP045798">
    <property type="protein sequence ID" value="QNB47389.1"/>
    <property type="molecule type" value="Genomic_DNA"/>
</dbReference>
<dbReference type="OrthoDB" id="9771902at2"/>
<sequence length="360" mass="42614">MAWQFSSARYMRGQEGRRPEVLPQANPEALPEVTVKGVPPQVLSSYKLKIRSAERKSPNSWLLNTPQGEYLLRELPDQNIQVKTIELYLQLLEQGIANLFPLEKTKSGKAYEKTEGKLYYLTHYRKGNFFKGDDISHLRLAAKNLAILHRQTGGWGKEQSKKQNLWLTVKQNRLRDLLTYLHYLKQNKVLTDFERLFMENFDFFYDQGQESLEHMVLAGQEEAFIINNLLPENITLLDDKLVFLDITKWNTGPQAMDFSLLLNSYLPLHRWDLDLIKDLITQYHQENPLDQKARHLLLAQLRFPRRYWLYSHQYFSGQLSSDDLTPKLKRYILECYWRDICLDQLENWLIGEWDKNDSKE</sequence>
<dbReference type="AlphaFoldDB" id="A0A7G6E5N5"/>
<keyword evidence="2" id="KW-1185">Reference proteome</keyword>
<evidence type="ECO:0000313" key="2">
    <source>
        <dbReference type="Proteomes" id="UP000515847"/>
    </source>
</evidence>
<dbReference type="RefSeq" id="WP_153802199.1">
    <property type="nucleotide sequence ID" value="NZ_CP045798.1"/>
</dbReference>
<gene>
    <name evidence="1" type="ORF">BR63_14480</name>
</gene>